<comment type="caution">
    <text evidence="1">The sequence shown here is derived from an EMBL/GenBank/DDBJ whole genome shotgun (WGS) entry which is preliminary data.</text>
</comment>
<sequence>MKTRVPSSRASPLIKRAIQYPSRRTSYMSWRKHVVSMRKQALHEYSREVLGKPLNEDWRSIMDFMIRHTPKFGEILDFKVGIGKGAATHARATLSDLDTNLFQIGRKHHCKIRVESGLREDEPLILSLSGTSVSVRESLLELVRTVGKVAAVRVLDQALQVSSPEHWDGSAHGQLPIRLLHDGESVAEDETVTVYGHATGVAEMTSSPRHRLYQLTMRADEIPRPNVWTKSSFEQYVAKLVFARVPTHLQWSLYPVGLDHQATVIHLLTKLFTSEDLRPAWSTSALRMALQFIQLRGAMFRPAARTISYHAELHHLPLDAETFQTFLDGAAKAGDLSGFKSVLNAMYRKGHYFRAETWTAFLGMIQDPRIKSYIMRKMRSRDLHRLRPILEEFGRQSVMRTVESRVDTVTSIHRLVQAQDTLYGPSWLDKMTLNKMIDVLGSHKKLGLCHELLDLVDQDQRVRPDHYTLNTMMKHTRSIPQKIALLSRWPQLSPDDVTYHQLFQTAWKQRLPNMLRVIWRYSVFANLTNSKMRHTLMMLMRPELFLSKNRSFLKAWEDVILGREELVAGRLLDPGGDRGFGSVHLMKRYREDAGDCQPLVELETKLREAYDMDMKIHKLNKEGVEITQSMRDGLTVDIPLGIQQTEVGVRRVLS</sequence>
<dbReference type="Proteomes" id="UP000481858">
    <property type="component" value="Unassembled WGS sequence"/>
</dbReference>
<protein>
    <recommendedName>
        <fullName evidence="3">Pentatricopeptide repeat domain-containing protein</fullName>
    </recommendedName>
</protein>
<gene>
    <name evidence="1" type="ORF">GQX73_g8041</name>
</gene>
<dbReference type="InParanoid" id="A0A7C8IJW3"/>
<organism evidence="1 2">
    <name type="scientific">Xylaria multiplex</name>
    <dbReference type="NCBI Taxonomy" id="323545"/>
    <lineage>
        <taxon>Eukaryota</taxon>
        <taxon>Fungi</taxon>
        <taxon>Dikarya</taxon>
        <taxon>Ascomycota</taxon>
        <taxon>Pezizomycotina</taxon>
        <taxon>Sordariomycetes</taxon>
        <taxon>Xylariomycetidae</taxon>
        <taxon>Xylariales</taxon>
        <taxon>Xylariaceae</taxon>
        <taxon>Xylaria</taxon>
    </lineage>
</organism>
<reference evidence="1 2" key="1">
    <citation type="submission" date="2019-12" db="EMBL/GenBank/DDBJ databases">
        <title>Draft genome sequence of the ascomycete Xylaria multiplex DSM 110363.</title>
        <authorList>
            <person name="Buettner E."/>
            <person name="Kellner H."/>
        </authorList>
    </citation>
    <scope>NUCLEOTIDE SEQUENCE [LARGE SCALE GENOMIC DNA]</scope>
    <source>
        <strain evidence="1 2">DSM 110363</strain>
    </source>
</reference>
<dbReference type="InterPro" id="IPR011990">
    <property type="entry name" value="TPR-like_helical_dom_sf"/>
</dbReference>
<keyword evidence="2" id="KW-1185">Reference proteome</keyword>
<dbReference type="Gene3D" id="1.25.40.10">
    <property type="entry name" value="Tetratricopeptide repeat domain"/>
    <property type="match status" value="1"/>
</dbReference>
<dbReference type="OrthoDB" id="185373at2759"/>
<evidence type="ECO:0000313" key="1">
    <source>
        <dbReference type="EMBL" id="KAF2965529.1"/>
    </source>
</evidence>
<evidence type="ECO:0000313" key="2">
    <source>
        <dbReference type="Proteomes" id="UP000481858"/>
    </source>
</evidence>
<dbReference type="EMBL" id="WUBL01000113">
    <property type="protein sequence ID" value="KAF2965529.1"/>
    <property type="molecule type" value="Genomic_DNA"/>
</dbReference>
<name>A0A7C8IJW3_9PEZI</name>
<evidence type="ECO:0008006" key="3">
    <source>
        <dbReference type="Google" id="ProtNLM"/>
    </source>
</evidence>
<dbReference type="AlphaFoldDB" id="A0A7C8IJW3"/>
<accession>A0A7C8IJW3</accession>
<proteinExistence type="predicted"/>